<comment type="caution">
    <text evidence="9">The sequence shown here is derived from an EMBL/GenBank/DDBJ whole genome shotgun (WGS) entry which is preliminary data.</text>
</comment>
<keyword evidence="5" id="KW-0106">Calcium</keyword>
<proteinExistence type="inferred from homology"/>
<dbReference type="Gene3D" id="3.30.1120.10">
    <property type="match status" value="1"/>
</dbReference>
<evidence type="ECO:0000313" key="10">
    <source>
        <dbReference type="Proteomes" id="UP000625711"/>
    </source>
</evidence>
<dbReference type="InterPro" id="IPR024607">
    <property type="entry name" value="Sulfatase_CS"/>
</dbReference>
<evidence type="ECO:0000256" key="5">
    <source>
        <dbReference type="ARBA" id="ARBA00022837"/>
    </source>
</evidence>
<feature type="modified residue" description="3-oxoalanine (Ser)" evidence="7">
    <location>
        <position position="83"/>
    </location>
</feature>
<comment type="similarity">
    <text evidence="2">Belongs to the sulfatase family.</text>
</comment>
<evidence type="ECO:0000256" key="7">
    <source>
        <dbReference type="PIRSR" id="PIRSR600917-52"/>
    </source>
</evidence>
<dbReference type="CDD" id="cd16029">
    <property type="entry name" value="4-S"/>
    <property type="match status" value="1"/>
</dbReference>
<accession>A0A834I476</accession>
<evidence type="ECO:0000256" key="4">
    <source>
        <dbReference type="ARBA" id="ARBA00022801"/>
    </source>
</evidence>
<protein>
    <recommendedName>
        <fullName evidence="8">Sulfatase N-terminal domain-containing protein</fullName>
    </recommendedName>
</protein>
<dbReference type="GO" id="GO:0008484">
    <property type="term" value="F:sulfuric ester hydrolase activity"/>
    <property type="evidence" value="ECO:0007669"/>
    <property type="project" value="InterPro"/>
</dbReference>
<name>A0A834I476_RHYFE</name>
<dbReference type="OrthoDB" id="103349at2759"/>
<evidence type="ECO:0000313" key="9">
    <source>
        <dbReference type="EMBL" id="KAF7271000.1"/>
    </source>
</evidence>
<keyword evidence="6" id="KW-0325">Glycoprotein</keyword>
<keyword evidence="10" id="KW-1185">Reference proteome</keyword>
<comment type="PTM">
    <text evidence="7">The conversion to 3-oxoalanine (also known as C-formylglycine, FGly), of a serine or cysteine residue in prokaryotes and of a cysteine residue in eukaryotes, is critical for catalytic activity.</text>
</comment>
<evidence type="ECO:0000259" key="8">
    <source>
        <dbReference type="Pfam" id="PF00884"/>
    </source>
</evidence>
<dbReference type="PROSITE" id="PS00149">
    <property type="entry name" value="SULFATASE_2"/>
    <property type="match status" value="1"/>
</dbReference>
<dbReference type="InterPro" id="IPR000917">
    <property type="entry name" value="Sulfatase_N"/>
</dbReference>
<sequence>MDKKEFRLYMMEIWLALIAFVILHSSRYGVYSAEQPNIIFIIVDDLGWNDVGFHGSNQIPTPNIDVLAYNGIILNSHYVQSYSTPTRAALLSGIYPMKLGMQGPSFLAAEKKAMPKHKLLPEYFKDMGYETYLVGKWHLGYSRWNETPTLRGFDHHFGFYNSYCSYYDYLSTWTYNEHDYTGFELRKDGQAVFDEAGKYATDLFTEYTVNTINEHDSGKPLFLMLSHLGVHAANSGKPLEAPQETINTFRHIVDANRRTYAAMVSKIDDSMGSIITALDQKNMLSNTIIAFISDNGAPTTGPYQNWGSNLPLRGIKDTLFEGGVRSVAFIWSPLLVQTARVSTDLMHVTDWFPTLFTAAGGDIDALDPELDGIDVWSSLVYDLPSPRNDILLNIDEKTRNAGLRFYNWKLIVGTSQNGSYNDYFGHIPMENIEEIPYNSSAVYESPAGQVLKKVNYSPLSEVEYENIRYQATIKCTATKKNPCDPATGAVCLYDIPSDPCEENDLAKYFPSVVRRMKRALVDYRKGLIPQIEGEVDIEAADPKLFKYTWSPWVDCADATCNIA</sequence>
<reference evidence="9" key="1">
    <citation type="submission" date="2020-08" db="EMBL/GenBank/DDBJ databases">
        <title>Genome sequencing and assembly of the red palm weevil Rhynchophorus ferrugineus.</title>
        <authorList>
            <person name="Dias G.B."/>
            <person name="Bergman C.M."/>
            <person name="Manee M."/>
        </authorList>
    </citation>
    <scope>NUCLEOTIDE SEQUENCE</scope>
    <source>
        <strain evidence="9">AA-2017</strain>
        <tissue evidence="9">Whole larva</tissue>
    </source>
</reference>
<dbReference type="AlphaFoldDB" id="A0A834I476"/>
<gene>
    <name evidence="9" type="ORF">GWI33_016060</name>
</gene>
<feature type="domain" description="Sulfatase N-terminal" evidence="8">
    <location>
        <begin position="36"/>
        <end position="360"/>
    </location>
</feature>
<evidence type="ECO:0000256" key="2">
    <source>
        <dbReference type="ARBA" id="ARBA00008779"/>
    </source>
</evidence>
<dbReference type="InterPro" id="IPR047115">
    <property type="entry name" value="ARSB"/>
</dbReference>
<dbReference type="Pfam" id="PF00884">
    <property type="entry name" value="Sulfatase"/>
    <property type="match status" value="1"/>
</dbReference>
<evidence type="ECO:0000256" key="3">
    <source>
        <dbReference type="ARBA" id="ARBA00022723"/>
    </source>
</evidence>
<organism evidence="9 10">
    <name type="scientific">Rhynchophorus ferrugineus</name>
    <name type="common">Red palm weevil</name>
    <name type="synonym">Curculio ferrugineus</name>
    <dbReference type="NCBI Taxonomy" id="354439"/>
    <lineage>
        <taxon>Eukaryota</taxon>
        <taxon>Metazoa</taxon>
        <taxon>Ecdysozoa</taxon>
        <taxon>Arthropoda</taxon>
        <taxon>Hexapoda</taxon>
        <taxon>Insecta</taxon>
        <taxon>Pterygota</taxon>
        <taxon>Neoptera</taxon>
        <taxon>Endopterygota</taxon>
        <taxon>Coleoptera</taxon>
        <taxon>Polyphaga</taxon>
        <taxon>Cucujiformia</taxon>
        <taxon>Curculionidae</taxon>
        <taxon>Dryophthorinae</taxon>
        <taxon>Rhynchophorus</taxon>
    </lineage>
</organism>
<keyword evidence="4" id="KW-0378">Hydrolase</keyword>
<comment type="cofactor">
    <cofactor evidence="1">
        <name>Ca(2+)</name>
        <dbReference type="ChEBI" id="CHEBI:29108"/>
    </cofactor>
</comment>
<dbReference type="PANTHER" id="PTHR10342:SF264">
    <property type="entry name" value="MIP05773P-RELATED"/>
    <property type="match status" value="1"/>
</dbReference>
<dbReference type="Proteomes" id="UP000625711">
    <property type="component" value="Unassembled WGS sequence"/>
</dbReference>
<dbReference type="EMBL" id="JAACXV010014027">
    <property type="protein sequence ID" value="KAF7271000.1"/>
    <property type="molecule type" value="Genomic_DNA"/>
</dbReference>
<dbReference type="PANTHER" id="PTHR10342">
    <property type="entry name" value="ARYLSULFATASE"/>
    <property type="match status" value="1"/>
</dbReference>
<evidence type="ECO:0000256" key="6">
    <source>
        <dbReference type="ARBA" id="ARBA00023180"/>
    </source>
</evidence>
<dbReference type="GO" id="GO:0046872">
    <property type="term" value="F:metal ion binding"/>
    <property type="evidence" value="ECO:0007669"/>
    <property type="project" value="UniProtKB-KW"/>
</dbReference>
<dbReference type="InterPro" id="IPR017850">
    <property type="entry name" value="Alkaline_phosphatase_core_sf"/>
</dbReference>
<dbReference type="Gene3D" id="3.40.720.10">
    <property type="entry name" value="Alkaline Phosphatase, subunit A"/>
    <property type="match status" value="1"/>
</dbReference>
<keyword evidence="3" id="KW-0479">Metal-binding</keyword>
<evidence type="ECO:0000256" key="1">
    <source>
        <dbReference type="ARBA" id="ARBA00001913"/>
    </source>
</evidence>
<dbReference type="SUPFAM" id="SSF53649">
    <property type="entry name" value="Alkaline phosphatase-like"/>
    <property type="match status" value="1"/>
</dbReference>